<dbReference type="PANTHER" id="PTHR36965:SF1">
    <property type="entry name" value="FE(2+)-TRAFFICKING PROTEIN-RELATED"/>
    <property type="match status" value="1"/>
</dbReference>
<accession>A0A381S4Q4</accession>
<proteinExistence type="predicted"/>
<dbReference type="InterPro" id="IPR007457">
    <property type="entry name" value="Fe_traffick_prot_YggX"/>
</dbReference>
<evidence type="ECO:0000256" key="1">
    <source>
        <dbReference type="ARBA" id="ARBA00023004"/>
    </source>
</evidence>
<gene>
    <name evidence="2" type="ORF">METZ01_LOCUS51278</name>
</gene>
<protein>
    <submittedName>
        <fullName evidence="2">Uncharacterized protein</fullName>
    </submittedName>
</protein>
<dbReference type="InterPro" id="IPR036766">
    <property type="entry name" value="Fe_traffick_prot_YggX_sf"/>
</dbReference>
<dbReference type="Pfam" id="PF04362">
    <property type="entry name" value="Iron_traffic"/>
    <property type="match status" value="1"/>
</dbReference>
<evidence type="ECO:0000313" key="2">
    <source>
        <dbReference type="EMBL" id="SUZ98424.1"/>
    </source>
</evidence>
<sequence length="44" mass="5135">MLINENQLSMLDSKARKYLQEEMTKFLFGKGSEKPSEYVPPDIK</sequence>
<dbReference type="AlphaFoldDB" id="A0A381S4Q4"/>
<reference evidence="2" key="1">
    <citation type="submission" date="2018-05" db="EMBL/GenBank/DDBJ databases">
        <authorList>
            <person name="Lanie J.A."/>
            <person name="Ng W.-L."/>
            <person name="Kazmierczak K.M."/>
            <person name="Andrzejewski T.M."/>
            <person name="Davidsen T.M."/>
            <person name="Wayne K.J."/>
            <person name="Tettelin H."/>
            <person name="Glass J.I."/>
            <person name="Rusch D."/>
            <person name="Podicherti R."/>
            <person name="Tsui H.-C.T."/>
            <person name="Winkler M.E."/>
        </authorList>
    </citation>
    <scope>NUCLEOTIDE SEQUENCE</scope>
</reference>
<dbReference type="EMBL" id="UINC01002603">
    <property type="protein sequence ID" value="SUZ98424.1"/>
    <property type="molecule type" value="Genomic_DNA"/>
</dbReference>
<dbReference type="Gene3D" id="1.10.3880.10">
    <property type="entry name" value="Fe(II) trafficking protein YggX"/>
    <property type="match status" value="1"/>
</dbReference>
<name>A0A381S4Q4_9ZZZZ</name>
<organism evidence="2">
    <name type="scientific">marine metagenome</name>
    <dbReference type="NCBI Taxonomy" id="408172"/>
    <lineage>
        <taxon>unclassified sequences</taxon>
        <taxon>metagenomes</taxon>
        <taxon>ecological metagenomes</taxon>
    </lineage>
</organism>
<dbReference type="PANTHER" id="PTHR36965">
    <property type="entry name" value="FE(2+)-TRAFFICKING PROTEIN-RELATED"/>
    <property type="match status" value="1"/>
</dbReference>
<keyword evidence="1" id="KW-0408">Iron</keyword>
<dbReference type="GO" id="GO:0005829">
    <property type="term" value="C:cytosol"/>
    <property type="evidence" value="ECO:0007669"/>
    <property type="project" value="TreeGrafter"/>
</dbReference>
<dbReference type="GO" id="GO:0034599">
    <property type="term" value="P:cellular response to oxidative stress"/>
    <property type="evidence" value="ECO:0007669"/>
    <property type="project" value="TreeGrafter"/>
</dbReference>
<dbReference type="GO" id="GO:0005506">
    <property type="term" value="F:iron ion binding"/>
    <property type="evidence" value="ECO:0007669"/>
    <property type="project" value="InterPro"/>
</dbReference>
<dbReference type="SUPFAM" id="SSF111148">
    <property type="entry name" value="YggX-like"/>
    <property type="match status" value="1"/>
</dbReference>